<dbReference type="GO" id="GO:0007189">
    <property type="term" value="P:adenylate cyclase-activating G protein-coupled receptor signaling pathway"/>
    <property type="evidence" value="ECO:0000318"/>
    <property type="project" value="GO_Central"/>
</dbReference>
<dbReference type="GO" id="GO:0008528">
    <property type="term" value="F:G protein-coupled peptide receptor activity"/>
    <property type="evidence" value="ECO:0000318"/>
    <property type="project" value="GO_Central"/>
</dbReference>
<keyword evidence="5 10" id="KW-1133">Transmembrane helix</keyword>
<evidence type="ECO:0000256" key="1">
    <source>
        <dbReference type="ARBA" id="ARBA00004370"/>
    </source>
</evidence>
<dbReference type="FunFam" id="4.10.400.10:FF:000308">
    <property type="entry name" value="Uncharacterized protein"/>
    <property type="match status" value="1"/>
</dbReference>
<evidence type="ECO:0000259" key="11">
    <source>
        <dbReference type="PROSITE" id="PS50103"/>
    </source>
</evidence>
<dbReference type="InterPro" id="IPR000571">
    <property type="entry name" value="Znf_CCCH"/>
</dbReference>
<dbReference type="SUPFAM" id="SSF57424">
    <property type="entry name" value="LDL receptor-like module"/>
    <property type="match status" value="2"/>
</dbReference>
<dbReference type="GeneTree" id="ENSGT00940000163045"/>
<feature type="domain" description="C3H1-type" evidence="11">
    <location>
        <begin position="20"/>
        <end position="48"/>
    </location>
</feature>
<keyword evidence="9" id="KW-0479">Metal-binding</keyword>
<feature type="transmembrane region" description="Helical" evidence="10">
    <location>
        <begin position="355"/>
        <end position="379"/>
    </location>
</feature>
<feature type="domain" description="G-protein coupled receptors family 1 profile" evidence="12">
    <location>
        <begin position="288"/>
        <end position="420"/>
    </location>
</feature>
<protein>
    <recommendedName>
        <fullName evidence="15">G-protein coupled receptors family 1 profile domain-containing protein</fullName>
    </recommendedName>
</protein>
<keyword evidence="7 8" id="KW-1015">Disulfide bond</keyword>
<dbReference type="Proteomes" id="UP000008144">
    <property type="component" value="Unassembled WGS sequence"/>
</dbReference>
<evidence type="ECO:0000256" key="8">
    <source>
        <dbReference type="PROSITE-ProRule" id="PRU00124"/>
    </source>
</evidence>
<evidence type="ECO:0000256" key="3">
    <source>
        <dbReference type="ARBA" id="ARBA00022692"/>
    </source>
</evidence>
<proteinExistence type="predicted"/>
<evidence type="ECO:0000259" key="12">
    <source>
        <dbReference type="PROSITE" id="PS50262"/>
    </source>
</evidence>
<dbReference type="PRINTS" id="PR00261">
    <property type="entry name" value="LDLRECEPTOR"/>
</dbReference>
<name>H2XXE8_CIOIN</name>
<dbReference type="SMART" id="SM00192">
    <property type="entry name" value="LDLa"/>
    <property type="match status" value="3"/>
</dbReference>
<dbReference type="InterPro" id="IPR000276">
    <property type="entry name" value="GPCR_Rhodpsn"/>
</dbReference>
<evidence type="ECO:0000313" key="13">
    <source>
        <dbReference type="Ensembl" id="ENSCINP00000034332.1"/>
    </source>
</evidence>
<dbReference type="InterPro" id="IPR002172">
    <property type="entry name" value="LDrepeatLR_classA_rpt"/>
</dbReference>
<keyword evidence="4" id="KW-0677">Repeat</keyword>
<evidence type="ECO:0000313" key="14">
    <source>
        <dbReference type="Proteomes" id="UP000008144"/>
    </source>
</evidence>
<dbReference type="PROSITE" id="PS50262">
    <property type="entry name" value="G_PROTEIN_RECEP_F1_2"/>
    <property type="match status" value="1"/>
</dbReference>
<dbReference type="GO" id="GO:0008270">
    <property type="term" value="F:zinc ion binding"/>
    <property type="evidence" value="ECO:0007669"/>
    <property type="project" value="UniProtKB-KW"/>
</dbReference>
<dbReference type="Gene3D" id="1.20.1070.10">
    <property type="entry name" value="Rhodopsin 7-helix transmembrane proteins"/>
    <property type="match status" value="1"/>
</dbReference>
<dbReference type="PANTHER" id="PTHR24372:SF77">
    <property type="entry name" value="G-PROTEIN COUPLED RECEPTORS FAMILY 1 PROFILE DOMAIN-CONTAINING PROTEIN"/>
    <property type="match status" value="1"/>
</dbReference>
<evidence type="ECO:0000256" key="5">
    <source>
        <dbReference type="ARBA" id="ARBA00022989"/>
    </source>
</evidence>
<dbReference type="GO" id="GO:0009755">
    <property type="term" value="P:hormone-mediated signaling pathway"/>
    <property type="evidence" value="ECO:0000318"/>
    <property type="project" value="GO_Central"/>
</dbReference>
<keyword evidence="3 10" id="KW-0812">Transmembrane</keyword>
<dbReference type="PROSITE" id="PS50068">
    <property type="entry name" value="LDLRA_2"/>
    <property type="match status" value="2"/>
</dbReference>
<feature type="zinc finger region" description="C3H1-type" evidence="9">
    <location>
        <begin position="20"/>
        <end position="48"/>
    </location>
</feature>
<dbReference type="Ensembl" id="ENSCINT00000036908.1">
    <property type="protein sequence ID" value="ENSCINP00000034332.1"/>
    <property type="gene ID" value="ENSCING00000019391.1"/>
</dbReference>
<dbReference type="HOGENOM" id="CLU_565694_0_0_1"/>
<reference evidence="13" key="3">
    <citation type="submission" date="2025-09" db="UniProtKB">
        <authorList>
            <consortium name="Ensembl"/>
        </authorList>
    </citation>
    <scope>IDENTIFICATION</scope>
</reference>
<reference evidence="14" key="1">
    <citation type="journal article" date="2002" name="Science">
        <title>The draft genome of Ciona intestinalis: insights into chordate and vertebrate origins.</title>
        <authorList>
            <person name="Dehal P."/>
            <person name="Satou Y."/>
            <person name="Campbell R.K."/>
            <person name="Chapman J."/>
            <person name="Degnan B."/>
            <person name="De Tomaso A."/>
            <person name="Davidson B."/>
            <person name="Di Gregorio A."/>
            <person name="Gelpke M."/>
            <person name="Goodstein D.M."/>
            <person name="Harafuji N."/>
            <person name="Hastings K.E."/>
            <person name="Ho I."/>
            <person name="Hotta K."/>
            <person name="Huang W."/>
            <person name="Kawashima T."/>
            <person name="Lemaire P."/>
            <person name="Martinez D."/>
            <person name="Meinertzhagen I.A."/>
            <person name="Necula S."/>
            <person name="Nonaka M."/>
            <person name="Putnam N."/>
            <person name="Rash S."/>
            <person name="Saiga H."/>
            <person name="Satake M."/>
            <person name="Terry A."/>
            <person name="Yamada L."/>
            <person name="Wang H.G."/>
            <person name="Awazu S."/>
            <person name="Azumi K."/>
            <person name="Boore J."/>
            <person name="Branno M."/>
            <person name="Chin-Bow S."/>
            <person name="DeSantis R."/>
            <person name="Doyle S."/>
            <person name="Francino P."/>
            <person name="Keys D.N."/>
            <person name="Haga S."/>
            <person name="Hayashi H."/>
            <person name="Hino K."/>
            <person name="Imai K.S."/>
            <person name="Inaba K."/>
            <person name="Kano S."/>
            <person name="Kobayashi K."/>
            <person name="Kobayashi M."/>
            <person name="Lee B.I."/>
            <person name="Makabe K.W."/>
            <person name="Manohar C."/>
            <person name="Matassi G."/>
            <person name="Medina M."/>
            <person name="Mochizuki Y."/>
            <person name="Mount S."/>
            <person name="Morishita T."/>
            <person name="Miura S."/>
            <person name="Nakayama A."/>
            <person name="Nishizaka S."/>
            <person name="Nomoto H."/>
            <person name="Ohta F."/>
            <person name="Oishi K."/>
            <person name="Rigoutsos I."/>
            <person name="Sano M."/>
            <person name="Sasaki A."/>
            <person name="Sasakura Y."/>
            <person name="Shoguchi E."/>
            <person name="Shin-i T."/>
            <person name="Spagnuolo A."/>
            <person name="Stainier D."/>
            <person name="Suzuki M.M."/>
            <person name="Tassy O."/>
            <person name="Takatori N."/>
            <person name="Tokuoka M."/>
            <person name="Yagi K."/>
            <person name="Yoshizaki F."/>
            <person name="Wada S."/>
            <person name="Zhang C."/>
            <person name="Hyatt P.D."/>
            <person name="Larimer F."/>
            <person name="Detter C."/>
            <person name="Doggett N."/>
            <person name="Glavina T."/>
            <person name="Hawkins T."/>
            <person name="Richardson P."/>
            <person name="Lucas S."/>
            <person name="Kohara Y."/>
            <person name="Levine M."/>
            <person name="Satoh N."/>
            <person name="Rokhsar D.S."/>
        </authorList>
    </citation>
    <scope>NUCLEOTIDE SEQUENCE [LARGE SCALE GENOMIC DNA]</scope>
</reference>
<keyword evidence="6 10" id="KW-0472">Membrane</keyword>
<dbReference type="STRING" id="7719.ENSCINP00000034332"/>
<dbReference type="InterPro" id="IPR036055">
    <property type="entry name" value="LDL_receptor-like_sf"/>
</dbReference>
<keyword evidence="2" id="KW-0433">Leucine-rich repeat</keyword>
<comment type="caution">
    <text evidence="8">Lacks conserved residue(s) required for the propagation of feature annotation.</text>
</comment>
<organism evidence="13 14">
    <name type="scientific">Ciona intestinalis</name>
    <name type="common">Transparent sea squirt</name>
    <name type="synonym">Ascidia intestinalis</name>
    <dbReference type="NCBI Taxonomy" id="7719"/>
    <lineage>
        <taxon>Eukaryota</taxon>
        <taxon>Metazoa</taxon>
        <taxon>Chordata</taxon>
        <taxon>Tunicata</taxon>
        <taxon>Ascidiacea</taxon>
        <taxon>Phlebobranchia</taxon>
        <taxon>Cionidae</taxon>
        <taxon>Ciona</taxon>
    </lineage>
</organism>
<comment type="subcellular location">
    <subcellularLocation>
        <location evidence="1">Membrane</location>
    </subcellularLocation>
</comment>
<dbReference type="Pfam" id="PF00001">
    <property type="entry name" value="7tm_1"/>
    <property type="match status" value="1"/>
</dbReference>
<sequence>CLPAKEGYISHCFTENEICNSKPVCTDWTDEKNCSYGKLNCFQCHDDQKMLISTKQVCDGVIDCYDLSDECYCSNRTVCYAVLGNSRSECPIGKMLCMMYTNATLCDGIPECYSREDECNIGCKNESKFCAYHIYCHTNETTPVKPEGILLKKRQYCDGYPANKRPDLSCKEGFDELNCPHRFTCKNRTQGRLNIDDDQVCDGKLDCEDGSDETESLCSETRFYCLNKRPLSVPMSDVENGIKDCEDNSDECPTFTEKAGFVSSAQDLVGGDFLRAWLWILGIFSLVANFIVFGTTVYQLKSWHLEPLKKAFTFFIFNIAVSDLFMSVYLLGISIKGVQYSGRYCYHDVEWRCSVACSILGAFSIISSTVSALLLALMATFRLVSVYNPIKMGSVKTTTFVMPVVFIWILGLVLAFLPLVPLNSGYFVNSVWLRNYFFPKQEITKLELLGLVHRVPLFMSNAST</sequence>
<evidence type="ECO:0000256" key="4">
    <source>
        <dbReference type="ARBA" id="ARBA00022737"/>
    </source>
</evidence>
<dbReference type="PROSITE" id="PS50103">
    <property type="entry name" value="ZF_C3H1"/>
    <property type="match status" value="1"/>
</dbReference>
<feature type="disulfide bond" evidence="8">
    <location>
        <begin position="58"/>
        <end position="73"/>
    </location>
</feature>
<dbReference type="OMA" id="YSREDEC"/>
<dbReference type="InParanoid" id="H2XXE8"/>
<evidence type="ECO:0008006" key="15">
    <source>
        <dbReference type="Google" id="ProtNLM"/>
    </source>
</evidence>
<dbReference type="SUPFAM" id="SSF81321">
    <property type="entry name" value="Family A G protein-coupled receptor-like"/>
    <property type="match status" value="1"/>
</dbReference>
<keyword evidence="9" id="KW-0862">Zinc</keyword>
<feature type="transmembrane region" description="Helical" evidence="10">
    <location>
        <begin position="400"/>
        <end position="420"/>
    </location>
</feature>
<dbReference type="Gene3D" id="4.10.400.10">
    <property type="entry name" value="Low-density Lipoprotein Receptor"/>
    <property type="match status" value="3"/>
</dbReference>
<evidence type="ECO:0000256" key="10">
    <source>
        <dbReference type="SAM" id="Phobius"/>
    </source>
</evidence>
<evidence type="ECO:0000256" key="2">
    <source>
        <dbReference type="ARBA" id="ARBA00022614"/>
    </source>
</evidence>
<dbReference type="CDD" id="cd00112">
    <property type="entry name" value="LDLa"/>
    <property type="match status" value="2"/>
</dbReference>
<dbReference type="PANTHER" id="PTHR24372">
    <property type="entry name" value="GLYCOPROTEIN HORMONE RECEPTOR"/>
    <property type="match status" value="1"/>
</dbReference>
<accession>H2XXE8</accession>
<evidence type="ECO:0000256" key="9">
    <source>
        <dbReference type="PROSITE-ProRule" id="PRU00723"/>
    </source>
</evidence>
<reference evidence="13" key="2">
    <citation type="submission" date="2025-08" db="UniProtKB">
        <authorList>
            <consortium name="Ensembl"/>
        </authorList>
    </citation>
    <scope>IDENTIFICATION</scope>
</reference>
<evidence type="ECO:0000256" key="6">
    <source>
        <dbReference type="ARBA" id="ARBA00023136"/>
    </source>
</evidence>
<keyword evidence="14" id="KW-1185">Reference proteome</keyword>
<feature type="transmembrane region" description="Helical" evidence="10">
    <location>
        <begin position="312"/>
        <end position="335"/>
    </location>
</feature>
<dbReference type="AlphaFoldDB" id="H2XXE8"/>
<dbReference type="GO" id="GO:0005886">
    <property type="term" value="C:plasma membrane"/>
    <property type="evidence" value="ECO:0000318"/>
    <property type="project" value="GO_Central"/>
</dbReference>
<feature type="transmembrane region" description="Helical" evidence="10">
    <location>
        <begin position="276"/>
        <end position="300"/>
    </location>
</feature>
<evidence type="ECO:0000256" key="7">
    <source>
        <dbReference type="ARBA" id="ARBA00023157"/>
    </source>
</evidence>
<dbReference type="InterPro" id="IPR017452">
    <property type="entry name" value="GPCR_Rhodpsn_7TM"/>
</dbReference>
<keyword evidence="9" id="KW-0863">Zinc-finger</keyword>